<keyword evidence="6" id="KW-1185">Reference proteome</keyword>
<reference evidence="4" key="1">
    <citation type="submission" date="2011-02" db="EMBL/GenBank/DDBJ databases">
        <authorList>
            <person name="Aslett M."/>
        </authorList>
    </citation>
    <scope>NUCLEOTIDE SEQUENCE</scope>
    <source>
        <strain evidence="4">Liverpool</strain>
    </source>
</reference>
<evidence type="ECO:0008006" key="7">
    <source>
        <dbReference type="Google" id="ProtNLM"/>
    </source>
</evidence>
<dbReference type="RefSeq" id="XP_003885653.1">
    <property type="nucleotide sequence ID" value="XM_003885604.1"/>
</dbReference>
<protein>
    <recommendedName>
        <fullName evidence="7">Transmembrane protein</fullName>
    </recommendedName>
</protein>
<keyword evidence="2" id="KW-1133">Transmembrane helix</keyword>
<feature type="signal peptide" evidence="3">
    <location>
        <begin position="1"/>
        <end position="28"/>
    </location>
</feature>
<evidence type="ECO:0000256" key="3">
    <source>
        <dbReference type="SAM" id="SignalP"/>
    </source>
</evidence>
<feature type="transmembrane region" description="Helical" evidence="2">
    <location>
        <begin position="306"/>
        <end position="327"/>
    </location>
</feature>
<evidence type="ECO:0000256" key="2">
    <source>
        <dbReference type="SAM" id="Phobius"/>
    </source>
</evidence>
<feature type="transmembrane region" description="Helical" evidence="2">
    <location>
        <begin position="378"/>
        <end position="396"/>
    </location>
</feature>
<organism evidence="4 6">
    <name type="scientific">Neospora caninum (strain Liverpool)</name>
    <dbReference type="NCBI Taxonomy" id="572307"/>
    <lineage>
        <taxon>Eukaryota</taxon>
        <taxon>Sar</taxon>
        <taxon>Alveolata</taxon>
        <taxon>Apicomplexa</taxon>
        <taxon>Conoidasida</taxon>
        <taxon>Coccidia</taxon>
        <taxon>Eucoccidiorida</taxon>
        <taxon>Eimeriorina</taxon>
        <taxon>Sarcocystidae</taxon>
        <taxon>Neospora</taxon>
    </lineage>
</organism>
<dbReference type="EMBL" id="LN714487">
    <property type="protein sequence ID" value="CEL70367.1"/>
    <property type="molecule type" value="Genomic_DNA"/>
</dbReference>
<proteinExistence type="predicted"/>
<feature type="region of interest" description="Disordered" evidence="1">
    <location>
        <begin position="33"/>
        <end position="56"/>
    </location>
</feature>
<feature type="transmembrane region" description="Helical" evidence="2">
    <location>
        <begin position="483"/>
        <end position="502"/>
    </location>
</feature>
<dbReference type="VEuPathDB" id="ToxoDB:NCLIV_060500"/>
<dbReference type="InParanoid" id="F0VPH9"/>
<dbReference type="eggNOG" id="ENOG502QYR5">
    <property type="taxonomic scope" value="Eukaryota"/>
</dbReference>
<dbReference type="AlphaFoldDB" id="F0VPH9"/>
<evidence type="ECO:0000256" key="1">
    <source>
        <dbReference type="SAM" id="MobiDB-lite"/>
    </source>
</evidence>
<dbReference type="OrthoDB" id="331048at2759"/>
<evidence type="ECO:0000313" key="6">
    <source>
        <dbReference type="Proteomes" id="UP000007494"/>
    </source>
</evidence>
<keyword evidence="2" id="KW-0472">Membrane</keyword>
<reference evidence="6" key="3">
    <citation type="journal article" date="2012" name="PLoS Pathog.">
        <title>Comparative genomics of the apicomplexan parasites Toxoplasma gondii and Neospora caninum: Coccidia differing in host range and transmission strategy.</title>
        <authorList>
            <person name="Reid A.J."/>
            <person name="Vermont S.J."/>
            <person name="Cotton J.A."/>
            <person name="Harris D."/>
            <person name="Hill-Cawthorne G.A."/>
            <person name="Konen-Waisman S."/>
            <person name="Latham S.M."/>
            <person name="Mourier T."/>
            <person name="Norton R."/>
            <person name="Quail M.A."/>
            <person name="Sanders M."/>
            <person name="Shanmugam D."/>
            <person name="Sohal A."/>
            <person name="Wasmuth J.D."/>
            <person name="Brunk B."/>
            <person name="Grigg M.E."/>
            <person name="Howard J.C."/>
            <person name="Parkinson J."/>
            <person name="Roos D.S."/>
            <person name="Trees A.J."/>
            <person name="Berriman M."/>
            <person name="Pain A."/>
            <person name="Wastling J.M."/>
        </authorList>
    </citation>
    <scope>NUCLEOTIDE SEQUENCE [LARGE SCALE GENOMIC DNA]</scope>
    <source>
        <strain evidence="6">Liverpool</strain>
    </source>
</reference>
<reference evidence="5" key="4">
    <citation type="journal article" date="2015" name="PLoS ONE">
        <title>Comprehensive Evaluation of Toxoplasma gondii VEG and Neospora caninum LIV Genomes with Tachyzoite Stage Transcriptome and Proteome Defines Novel Transcript Features.</title>
        <authorList>
            <person name="Ramaprasad A."/>
            <person name="Mourier T."/>
            <person name="Naeem R."/>
            <person name="Malas T.B."/>
            <person name="Moussa E."/>
            <person name="Panigrahi A."/>
            <person name="Vermont S.J."/>
            <person name="Otto T.D."/>
            <person name="Wastling J."/>
            <person name="Pain A."/>
        </authorList>
    </citation>
    <scope>NUCLEOTIDE SEQUENCE</scope>
    <source>
        <strain evidence="5">Liverpool</strain>
    </source>
</reference>
<name>F0VPH9_NEOCL</name>
<reference evidence="4" key="2">
    <citation type="submission" date="2011-03" db="EMBL/GenBank/DDBJ databases">
        <title>Comparative genomics and transcriptomics of Neospora caninum and Toxoplasma gondii.</title>
        <authorList>
            <person name="Reid A.J."/>
            <person name="Sohal A."/>
            <person name="Harris D."/>
            <person name="Quail M."/>
            <person name="Sanders M."/>
            <person name="Berriman M."/>
            <person name="Wastling J.M."/>
            <person name="Pain A."/>
        </authorList>
    </citation>
    <scope>NUCLEOTIDE SEQUENCE</scope>
    <source>
        <strain evidence="4">Liverpool</strain>
    </source>
</reference>
<dbReference type="EMBL" id="FR823393">
    <property type="protein sequence ID" value="CBZ55625.1"/>
    <property type="molecule type" value="Genomic_DNA"/>
</dbReference>
<accession>F0VPH9</accession>
<dbReference type="OMA" id="FIDCGIC"/>
<gene>
    <name evidence="5" type="ORF">BN1204_060500</name>
    <name evidence="4" type="ORF">NCLIV_060500</name>
</gene>
<evidence type="ECO:0000313" key="4">
    <source>
        <dbReference type="EMBL" id="CBZ55625.1"/>
    </source>
</evidence>
<sequence>MKALKMLLHRTTCHVLCLLLLAKVAAQGQDRTSITADHDEGQGEVDTPDIAKDGSSTVANRQNLNDSVAASHDVDCDPTWDGIPPEASYQIVFTTRAALSEMGVQVHRGNVEPVFKNRVRIPSVSDMLDETAIKRHEDQLMAGGFVLQTAEHVVLLKPEGKFLECNYCAGDATYQVVQLLSVGEDDDGIVFHFVSLTYPTWKFGSFLLSIPGSALAFHGNKKPAINDVGLLACIGRGYQPVFFPKPLETGSQAPVFRTGPFQEKVDVVNVRAFRGSQQNTSLLEVTLSLRESTHAVAHVMKEGTTVVYYASVFGPPVVQSALVLGSFTAKRKWWLQRNTRTGPVLLKCSAWESLIKKTIRRLSGQGQLITKRRSRKPWIIAGLLGATTLLSVGSIVKGYRRDSQRGVNVWNYGVGLLPDRVRASFRIGEISSLSASVNPYNLVTAAGVASADTILDSRVIRAAVNTSGLRGAANAVLLKGGGLYGAGASVAAAVLLIKYHAIRGAWRAVKKRLAQQELNDIVGDVIGAAKGDEISTRLRRGTLFVVLDEA</sequence>
<feature type="chain" id="PRO_5007655330" description="Transmembrane protein" evidence="3">
    <location>
        <begin position="29"/>
        <end position="550"/>
    </location>
</feature>
<keyword evidence="3" id="KW-0732">Signal</keyword>
<keyword evidence="2" id="KW-0812">Transmembrane</keyword>
<evidence type="ECO:0000313" key="5">
    <source>
        <dbReference type="EMBL" id="CEL70367.1"/>
    </source>
</evidence>
<dbReference type="Proteomes" id="UP000007494">
    <property type="component" value="Chromosome XII"/>
</dbReference>
<dbReference type="GeneID" id="13441056"/>